<comment type="catalytic activity">
    <reaction evidence="8 9">
        <text>hydroxymethylbilane = uroporphyrinogen III + H2O</text>
        <dbReference type="Rhea" id="RHEA:18965"/>
        <dbReference type="ChEBI" id="CHEBI:15377"/>
        <dbReference type="ChEBI" id="CHEBI:57308"/>
        <dbReference type="ChEBI" id="CHEBI:57845"/>
        <dbReference type="EC" id="4.2.1.75"/>
    </reaction>
</comment>
<comment type="pathway">
    <text evidence="1 9">Porphyrin-containing compound metabolism; protoporphyrin-IX biosynthesis; coproporphyrinogen-III from 5-aminolevulinate: step 3/4.</text>
</comment>
<dbReference type="PANTHER" id="PTHR38042:SF1">
    <property type="entry name" value="UROPORPHYRINOGEN-III SYNTHASE, CHLOROPLASTIC"/>
    <property type="match status" value="1"/>
</dbReference>
<evidence type="ECO:0000256" key="3">
    <source>
        <dbReference type="ARBA" id="ARBA00013109"/>
    </source>
</evidence>
<dbReference type="UniPathway" id="UPA00251">
    <property type="reaction ID" value="UER00320"/>
</dbReference>
<evidence type="ECO:0000256" key="2">
    <source>
        <dbReference type="ARBA" id="ARBA00008133"/>
    </source>
</evidence>
<sequence>MKLLLTRPEGRNQSMAEALAQREVPFTIAPLLQVVANNAADHEHKKKLFYQSDIIIFISTNAVEYADIALSSEWPKDKQYFAVGQATYCALQDKGIAATKAPESCQQTEGLLTLAQLQAIKGQQITIVRGVGGREALASSLTERGAKVDYWEVYRRACPQLAPHTPYEWREQAIDTIVITSGEILANLITLVPKELFAWLHACHIIVPSARVYDQAIAAGFIRVTNAKAANRDAVLTALGLQD</sequence>
<comment type="caution">
    <text evidence="11">The sequence shown here is derived from an EMBL/GenBank/DDBJ whole genome shotgun (WGS) entry which is preliminary data.</text>
</comment>
<evidence type="ECO:0000256" key="7">
    <source>
        <dbReference type="ARBA" id="ARBA00040167"/>
    </source>
</evidence>
<dbReference type="GO" id="GO:0006780">
    <property type="term" value="P:uroporphyrinogen III biosynthetic process"/>
    <property type="evidence" value="ECO:0007669"/>
    <property type="project" value="UniProtKB-UniRule"/>
</dbReference>
<dbReference type="EC" id="4.2.1.75" evidence="3 9"/>
<dbReference type="CDD" id="cd06578">
    <property type="entry name" value="HemD"/>
    <property type="match status" value="1"/>
</dbReference>
<keyword evidence="5 9" id="KW-0627">Porphyrin biosynthesis</keyword>
<evidence type="ECO:0000313" key="12">
    <source>
        <dbReference type="Proteomes" id="UP000474778"/>
    </source>
</evidence>
<dbReference type="EMBL" id="WRPA01000029">
    <property type="protein sequence ID" value="MXR70968.1"/>
    <property type="molecule type" value="Genomic_DNA"/>
</dbReference>
<evidence type="ECO:0000256" key="6">
    <source>
        <dbReference type="ARBA" id="ARBA00037589"/>
    </source>
</evidence>
<proteinExistence type="inferred from homology"/>
<evidence type="ECO:0000256" key="8">
    <source>
        <dbReference type="ARBA" id="ARBA00048617"/>
    </source>
</evidence>
<gene>
    <name evidence="11" type="ORF">GNT65_20125</name>
</gene>
<keyword evidence="12" id="KW-1185">Reference proteome</keyword>
<evidence type="ECO:0000259" key="10">
    <source>
        <dbReference type="Pfam" id="PF02602"/>
    </source>
</evidence>
<dbReference type="AlphaFoldDB" id="A0A6L7I6C6"/>
<dbReference type="Pfam" id="PF02602">
    <property type="entry name" value="HEM4"/>
    <property type="match status" value="1"/>
</dbReference>
<dbReference type="SUPFAM" id="SSF69618">
    <property type="entry name" value="HemD-like"/>
    <property type="match status" value="1"/>
</dbReference>
<evidence type="ECO:0000256" key="5">
    <source>
        <dbReference type="ARBA" id="ARBA00023244"/>
    </source>
</evidence>
<name>A0A6L7I6C6_9GAMM</name>
<accession>A0A6L7I6C6</accession>
<dbReference type="RefSeq" id="WP_160798938.1">
    <property type="nucleotide sequence ID" value="NZ_WRPA01000029.1"/>
</dbReference>
<evidence type="ECO:0000256" key="4">
    <source>
        <dbReference type="ARBA" id="ARBA00023239"/>
    </source>
</evidence>
<dbReference type="GO" id="GO:0004852">
    <property type="term" value="F:uroporphyrinogen-III synthase activity"/>
    <property type="evidence" value="ECO:0007669"/>
    <property type="project" value="UniProtKB-UniRule"/>
</dbReference>
<evidence type="ECO:0000313" key="11">
    <source>
        <dbReference type="EMBL" id="MXR70968.1"/>
    </source>
</evidence>
<dbReference type="InterPro" id="IPR039793">
    <property type="entry name" value="UROS/Hem4"/>
</dbReference>
<dbReference type="Gene3D" id="3.40.50.10090">
    <property type="match status" value="2"/>
</dbReference>
<dbReference type="PANTHER" id="PTHR38042">
    <property type="entry name" value="UROPORPHYRINOGEN-III SYNTHASE, CHLOROPLASTIC"/>
    <property type="match status" value="1"/>
</dbReference>
<feature type="domain" description="Tetrapyrrole biosynthesis uroporphyrinogen III synthase" evidence="10">
    <location>
        <begin position="14"/>
        <end position="234"/>
    </location>
</feature>
<reference evidence="11 12" key="1">
    <citation type="submission" date="2019-12" db="EMBL/GenBank/DDBJ databases">
        <title>Shewanella insulae sp. nov., isolated from a tidal flat.</title>
        <authorList>
            <person name="Yoon J.-H."/>
        </authorList>
    </citation>
    <scope>NUCLEOTIDE SEQUENCE [LARGE SCALE GENOMIC DNA]</scope>
    <source>
        <strain evidence="11 12">JBTF-M18</strain>
    </source>
</reference>
<dbReference type="InterPro" id="IPR036108">
    <property type="entry name" value="4pyrrol_syn_uPrphyn_synt_sf"/>
</dbReference>
<evidence type="ECO:0000256" key="1">
    <source>
        <dbReference type="ARBA" id="ARBA00004772"/>
    </source>
</evidence>
<dbReference type="InterPro" id="IPR003754">
    <property type="entry name" value="4pyrrol_synth_uPrphyn_synth"/>
</dbReference>
<comment type="function">
    <text evidence="6 9">Catalyzes cyclization of the linear tetrapyrrole, hydroxymethylbilane, to the macrocyclic uroporphyrinogen III.</text>
</comment>
<dbReference type="GO" id="GO:0006782">
    <property type="term" value="P:protoporphyrinogen IX biosynthetic process"/>
    <property type="evidence" value="ECO:0007669"/>
    <property type="project" value="UniProtKB-UniRule"/>
</dbReference>
<keyword evidence="4 9" id="KW-0456">Lyase</keyword>
<protein>
    <recommendedName>
        <fullName evidence="7 9">Uroporphyrinogen-III synthase</fullName>
        <ecNumber evidence="3 9">4.2.1.75</ecNumber>
    </recommendedName>
</protein>
<evidence type="ECO:0000256" key="9">
    <source>
        <dbReference type="RuleBase" id="RU366031"/>
    </source>
</evidence>
<dbReference type="Proteomes" id="UP000474778">
    <property type="component" value="Unassembled WGS sequence"/>
</dbReference>
<organism evidence="11 12">
    <name type="scientific">Shewanella insulae</name>
    <dbReference type="NCBI Taxonomy" id="2681496"/>
    <lineage>
        <taxon>Bacteria</taxon>
        <taxon>Pseudomonadati</taxon>
        <taxon>Pseudomonadota</taxon>
        <taxon>Gammaproteobacteria</taxon>
        <taxon>Alteromonadales</taxon>
        <taxon>Shewanellaceae</taxon>
        <taxon>Shewanella</taxon>
    </lineage>
</organism>
<comment type="similarity">
    <text evidence="2 9">Belongs to the uroporphyrinogen-III synthase family.</text>
</comment>